<evidence type="ECO:0000313" key="3">
    <source>
        <dbReference type="Proteomes" id="UP000289886"/>
    </source>
</evidence>
<comment type="caution">
    <text evidence="2">The sequence shown here is derived from an EMBL/GenBank/DDBJ whole genome shotgun (WGS) entry which is preliminary data.</text>
</comment>
<reference evidence="2 3" key="1">
    <citation type="submission" date="2019-01" db="EMBL/GenBank/DDBJ databases">
        <title>Draft Genome and Complete Hox-Cluster Characterization of the Sterlet Sturgeon (Acipenser ruthenus).</title>
        <authorList>
            <person name="Wei Q."/>
        </authorList>
    </citation>
    <scope>NUCLEOTIDE SEQUENCE [LARGE SCALE GENOMIC DNA]</scope>
    <source>
        <strain evidence="2">WHYD16114868_AA</strain>
        <tissue evidence="2">Blood</tissue>
    </source>
</reference>
<gene>
    <name evidence="2" type="ORF">EOD39_14522</name>
</gene>
<sequence>METKQSASSREVQYPAELSNAQTRRQHSMLRDNPECLYSNYTNTGGKKIKNNLIFQLNTPKPGTLLYVASTEALKEEGSAIKKSKAEVALLIDSNGKYLATWRLFPGCQVNKIRCVNTKRAQQLLDLHTLGSPAYIVIHTGTSDQGSLCQHTGRAMKRVAERASLEFPDSRVVISTLLP</sequence>
<keyword evidence="3" id="KW-1185">Reference proteome</keyword>
<feature type="region of interest" description="Disordered" evidence="1">
    <location>
        <begin position="1"/>
        <end position="27"/>
    </location>
</feature>
<feature type="compositionally biased region" description="Polar residues" evidence="1">
    <location>
        <begin position="1"/>
        <end position="11"/>
    </location>
</feature>
<protein>
    <submittedName>
        <fullName evidence="2">Uncharacterized protein</fullName>
    </submittedName>
</protein>
<evidence type="ECO:0000313" key="2">
    <source>
        <dbReference type="EMBL" id="RXM97364.1"/>
    </source>
</evidence>
<dbReference type="EMBL" id="SCEB01001125">
    <property type="protein sequence ID" value="RXM97364.1"/>
    <property type="molecule type" value="Genomic_DNA"/>
</dbReference>
<dbReference type="Proteomes" id="UP000289886">
    <property type="component" value="Unassembled WGS sequence"/>
</dbReference>
<evidence type="ECO:0000256" key="1">
    <source>
        <dbReference type="SAM" id="MobiDB-lite"/>
    </source>
</evidence>
<name>A0A662YKV1_ACIRT</name>
<accession>A0A662YKV1</accession>
<dbReference type="AlphaFoldDB" id="A0A662YKV1"/>
<organism evidence="2 3">
    <name type="scientific">Acipenser ruthenus</name>
    <name type="common">Sterlet sturgeon</name>
    <dbReference type="NCBI Taxonomy" id="7906"/>
    <lineage>
        <taxon>Eukaryota</taxon>
        <taxon>Metazoa</taxon>
        <taxon>Chordata</taxon>
        <taxon>Craniata</taxon>
        <taxon>Vertebrata</taxon>
        <taxon>Euteleostomi</taxon>
        <taxon>Actinopterygii</taxon>
        <taxon>Chondrostei</taxon>
        <taxon>Acipenseriformes</taxon>
        <taxon>Acipenseridae</taxon>
        <taxon>Acipenser</taxon>
    </lineage>
</organism>
<proteinExistence type="predicted"/>